<feature type="transmembrane region" description="Helical" evidence="1">
    <location>
        <begin position="279"/>
        <end position="298"/>
    </location>
</feature>
<keyword evidence="1" id="KW-0472">Membrane</keyword>
<evidence type="ECO:0000313" key="3">
    <source>
        <dbReference type="EMBL" id="GAA1705823.1"/>
    </source>
</evidence>
<comment type="caution">
    <text evidence="3">The sequence shown here is derived from an EMBL/GenBank/DDBJ whole genome shotgun (WGS) entry which is preliminary data.</text>
</comment>
<gene>
    <name evidence="3" type="ORF">GCM10009808_24740</name>
</gene>
<accession>A0ABN2IIR4</accession>
<keyword evidence="4" id="KW-1185">Reference proteome</keyword>
<dbReference type="Proteomes" id="UP001501690">
    <property type="component" value="Unassembled WGS sequence"/>
</dbReference>
<dbReference type="EMBL" id="BAAAPL010000002">
    <property type="protein sequence ID" value="GAA1705823.1"/>
    <property type="molecule type" value="Genomic_DNA"/>
</dbReference>
<sequence>MSSIYEITERHEEPVLKPITDADVKGDERRWRRGMVPVAAGESTKADGTPDYGIFGPDTVVWEVFTNPAMVIFHHAAQKLAQDVYLPIQGAVRDYEPLSKKARAGVFTLFDAMERVTRGAGMHVPLWLGDTPTAEHMAAWLHKIHTPLKGDVMDPGQPELGGYDAVGPRESLWATYTEMHPMLCAYEAFAFNGWRPPKKLPAWKRDMFIDESSKYAILHGADPAEVPHSMAELDALYAKYAKFFQHSDTVQNQLDTGESMLELQNKVGKKNWDKTQMKALKVIYFVILGMELPMLGALPREYRLAHGLSPAKATWAAIAAKLFLPVAWVLQRRFVERKWIRTLWGPDGARLIEHAREVRAQYLAEHPDALTAPRGV</sequence>
<evidence type="ECO:0000256" key="1">
    <source>
        <dbReference type="SAM" id="Phobius"/>
    </source>
</evidence>
<dbReference type="RefSeq" id="WP_344073092.1">
    <property type="nucleotide sequence ID" value="NZ_BAAAPL010000002.1"/>
</dbReference>
<reference evidence="3 4" key="1">
    <citation type="journal article" date="2019" name="Int. J. Syst. Evol. Microbiol.">
        <title>The Global Catalogue of Microorganisms (GCM) 10K type strain sequencing project: providing services to taxonomists for standard genome sequencing and annotation.</title>
        <authorList>
            <consortium name="The Broad Institute Genomics Platform"/>
            <consortium name="The Broad Institute Genome Sequencing Center for Infectious Disease"/>
            <person name="Wu L."/>
            <person name="Ma J."/>
        </authorList>
    </citation>
    <scope>NUCLEOTIDE SEQUENCE [LARGE SCALE GENOMIC DNA]</scope>
    <source>
        <strain evidence="3 4">JCM 15577</strain>
    </source>
</reference>
<keyword evidence="1" id="KW-0812">Transmembrane</keyword>
<feature type="domain" description="ER-bound oxygenase mpaB/mpaB'/Rubber oxygenase catalytic" evidence="2">
    <location>
        <begin position="101"/>
        <end position="317"/>
    </location>
</feature>
<evidence type="ECO:0000313" key="4">
    <source>
        <dbReference type="Proteomes" id="UP001501690"/>
    </source>
</evidence>
<dbReference type="InterPro" id="IPR018713">
    <property type="entry name" value="MPAB/Lcp_cat_dom"/>
</dbReference>
<keyword evidence="1" id="KW-1133">Transmembrane helix</keyword>
<name>A0ABN2IIR4_9MICO</name>
<dbReference type="Pfam" id="PF09995">
    <property type="entry name" value="MPAB_Lcp_cat"/>
    <property type="match status" value="1"/>
</dbReference>
<protein>
    <recommendedName>
        <fullName evidence="2">ER-bound oxygenase mpaB/mpaB'/Rubber oxygenase catalytic domain-containing protein</fullName>
    </recommendedName>
</protein>
<proteinExistence type="predicted"/>
<organism evidence="3 4">
    <name type="scientific">Microbacterium sediminicola</name>
    <dbReference type="NCBI Taxonomy" id="415210"/>
    <lineage>
        <taxon>Bacteria</taxon>
        <taxon>Bacillati</taxon>
        <taxon>Actinomycetota</taxon>
        <taxon>Actinomycetes</taxon>
        <taxon>Micrococcales</taxon>
        <taxon>Microbacteriaceae</taxon>
        <taxon>Microbacterium</taxon>
    </lineage>
</organism>
<evidence type="ECO:0000259" key="2">
    <source>
        <dbReference type="Pfam" id="PF09995"/>
    </source>
</evidence>
<feature type="transmembrane region" description="Helical" evidence="1">
    <location>
        <begin position="313"/>
        <end position="330"/>
    </location>
</feature>